<dbReference type="InterPro" id="IPR007681">
    <property type="entry name" value="Mog1"/>
</dbReference>
<reference evidence="1" key="1">
    <citation type="journal article" date="2020" name="Stud. Mycol.">
        <title>101 Dothideomycetes genomes: a test case for predicting lifestyles and emergence of pathogens.</title>
        <authorList>
            <person name="Haridas S."/>
            <person name="Albert R."/>
            <person name="Binder M."/>
            <person name="Bloem J."/>
            <person name="Labutti K."/>
            <person name="Salamov A."/>
            <person name="Andreopoulos B."/>
            <person name="Baker S."/>
            <person name="Barry K."/>
            <person name="Bills G."/>
            <person name="Bluhm B."/>
            <person name="Cannon C."/>
            <person name="Castanera R."/>
            <person name="Culley D."/>
            <person name="Daum C."/>
            <person name="Ezra D."/>
            <person name="Gonzalez J."/>
            <person name="Henrissat B."/>
            <person name="Kuo A."/>
            <person name="Liang C."/>
            <person name="Lipzen A."/>
            <person name="Lutzoni F."/>
            <person name="Magnuson J."/>
            <person name="Mondo S."/>
            <person name="Nolan M."/>
            <person name="Ohm R."/>
            <person name="Pangilinan J."/>
            <person name="Park H.-J."/>
            <person name="Ramirez L."/>
            <person name="Alfaro M."/>
            <person name="Sun H."/>
            <person name="Tritt A."/>
            <person name="Yoshinaga Y."/>
            <person name="Zwiers L.-H."/>
            <person name="Turgeon B."/>
            <person name="Goodwin S."/>
            <person name="Spatafora J."/>
            <person name="Crous P."/>
            <person name="Grigoriev I."/>
        </authorList>
    </citation>
    <scope>NUCLEOTIDE SEQUENCE</scope>
    <source>
        <strain evidence="1">CBS 260.36</strain>
    </source>
</reference>
<dbReference type="GO" id="GO:0006606">
    <property type="term" value="P:protein import into nucleus"/>
    <property type="evidence" value="ECO:0007669"/>
    <property type="project" value="TreeGrafter"/>
</dbReference>
<dbReference type="OrthoDB" id="5590473at2759"/>
<proteinExistence type="predicted"/>
<dbReference type="CDD" id="cd18724">
    <property type="entry name" value="PIN_LabA-like"/>
    <property type="match status" value="1"/>
</dbReference>
<dbReference type="GO" id="GO:0005634">
    <property type="term" value="C:nucleus"/>
    <property type="evidence" value="ECO:0007669"/>
    <property type="project" value="TreeGrafter"/>
</dbReference>
<keyword evidence="2" id="KW-1185">Reference proteome</keyword>
<accession>A0A9P4J9L6</accession>
<evidence type="ECO:0000313" key="2">
    <source>
        <dbReference type="Proteomes" id="UP000799439"/>
    </source>
</evidence>
<sequence>MKIPRPEPASTAVELPGRQTPTKQIITPKIIRSGPDRHWAFLLKLIANFYEDRSSLVAPANLSNHSSDPAGIHVFVDASNIFIGFHDQLKRARGIPVHVRVPRVDMSFDALALLMERRRPVAKRVLAGSTPEVAAFDVARRIGYDCAILDKVYKARELTARQRFFMSRERRGSKSSNKDVDVLDGYSSGNASTASIGDKVPTHAPQKYVEQGVDEILHLKMLESVVDADDDAPAGTMVLATGDAAQAEYSSGFMVMVERALKRGWKVELVSWSANISTAYKKDAFRKRWGDKFKIVELDDYAEELLDM</sequence>
<dbReference type="Proteomes" id="UP000799439">
    <property type="component" value="Unassembled WGS sequence"/>
</dbReference>
<dbReference type="Gene3D" id="3.40.50.1010">
    <property type="entry name" value="5'-nuclease"/>
    <property type="match status" value="1"/>
</dbReference>
<organism evidence="1 2">
    <name type="scientific">Myriangium duriaei CBS 260.36</name>
    <dbReference type="NCBI Taxonomy" id="1168546"/>
    <lineage>
        <taxon>Eukaryota</taxon>
        <taxon>Fungi</taxon>
        <taxon>Dikarya</taxon>
        <taxon>Ascomycota</taxon>
        <taxon>Pezizomycotina</taxon>
        <taxon>Dothideomycetes</taxon>
        <taxon>Dothideomycetidae</taxon>
        <taxon>Myriangiales</taxon>
        <taxon>Myriangiaceae</taxon>
        <taxon>Myriangium</taxon>
    </lineage>
</organism>
<comment type="caution">
    <text evidence="1">The sequence shown here is derived from an EMBL/GenBank/DDBJ whole genome shotgun (WGS) entry which is preliminary data.</text>
</comment>
<dbReference type="GO" id="GO:0005085">
    <property type="term" value="F:guanyl-nucleotide exchange factor activity"/>
    <property type="evidence" value="ECO:0007669"/>
    <property type="project" value="TreeGrafter"/>
</dbReference>
<dbReference type="PANTHER" id="PTHR15837">
    <property type="entry name" value="RAN GUANINE NUCLEOTIDE RELEASE FACTOR"/>
    <property type="match status" value="1"/>
</dbReference>
<gene>
    <name evidence="1" type="ORF">K461DRAFT_218566</name>
</gene>
<protein>
    <recommendedName>
        <fullName evidence="3">NYN domain-containing protein</fullName>
    </recommendedName>
</protein>
<dbReference type="GO" id="GO:0031267">
    <property type="term" value="F:small GTPase binding"/>
    <property type="evidence" value="ECO:0007669"/>
    <property type="project" value="TreeGrafter"/>
</dbReference>
<name>A0A9P4J9L6_9PEZI</name>
<dbReference type="PANTHER" id="PTHR15837:SF5">
    <property type="entry name" value="NYN DOMAIN-CONTAINING PROTEIN"/>
    <property type="match status" value="1"/>
</dbReference>
<evidence type="ECO:0000313" key="1">
    <source>
        <dbReference type="EMBL" id="KAF2157853.1"/>
    </source>
</evidence>
<evidence type="ECO:0008006" key="3">
    <source>
        <dbReference type="Google" id="ProtNLM"/>
    </source>
</evidence>
<dbReference type="AlphaFoldDB" id="A0A9P4J9L6"/>
<dbReference type="EMBL" id="ML996081">
    <property type="protein sequence ID" value="KAF2157853.1"/>
    <property type="molecule type" value="Genomic_DNA"/>
</dbReference>